<name>A0A1S1MS11_9GAMM</name>
<evidence type="ECO:0000256" key="1">
    <source>
        <dbReference type="HAMAP-Rule" id="MF_01187"/>
    </source>
</evidence>
<proteinExistence type="inferred from homology"/>
<dbReference type="RefSeq" id="WP_070985289.1">
    <property type="nucleotide sequence ID" value="NZ_MKJU01000025.1"/>
</dbReference>
<dbReference type="GO" id="GO:0005829">
    <property type="term" value="C:cytosol"/>
    <property type="evidence" value="ECO:0007669"/>
    <property type="project" value="TreeGrafter"/>
</dbReference>
<comment type="caution">
    <text evidence="2">The sequence shown here is derived from an EMBL/GenBank/DDBJ whole genome shotgun (WGS) entry which is preliminary data.</text>
</comment>
<dbReference type="FunFam" id="2.20.25.10:FF:000002">
    <property type="entry name" value="UPF0434 protein YcaR"/>
    <property type="match status" value="1"/>
</dbReference>
<dbReference type="HAMAP" id="MF_01187">
    <property type="entry name" value="UPF0434"/>
    <property type="match status" value="1"/>
</dbReference>
<reference evidence="2 3" key="1">
    <citation type="submission" date="2016-09" db="EMBL/GenBank/DDBJ databases">
        <title>Pseudoalteromonas amylolytica sp. nov., isolated from the surface seawater.</title>
        <authorList>
            <person name="Wu Y.-H."/>
            <person name="Cheng H."/>
            <person name="Jin X.-B."/>
            <person name="Wang C.-S."/>
            <person name="Xu X.-W."/>
        </authorList>
    </citation>
    <scope>NUCLEOTIDE SEQUENCE [LARGE SCALE GENOMIC DNA]</scope>
    <source>
        <strain evidence="2 3">JW1</strain>
    </source>
</reference>
<dbReference type="AlphaFoldDB" id="A0A1S1MS11"/>
<dbReference type="STRING" id="1859457.BET10_11315"/>
<organism evidence="2 3">
    <name type="scientific">Pseudoalteromonas amylolytica</name>
    <dbReference type="NCBI Taxonomy" id="1859457"/>
    <lineage>
        <taxon>Bacteria</taxon>
        <taxon>Pseudomonadati</taxon>
        <taxon>Pseudomonadota</taxon>
        <taxon>Gammaproteobacteria</taxon>
        <taxon>Alteromonadales</taxon>
        <taxon>Pseudoalteromonadaceae</taxon>
        <taxon>Pseudoalteromonas</taxon>
    </lineage>
</organism>
<sequence>MAFDRKLLEILACPVCKGKLQYDKENNELISTAAKLAYPIREDIPVLLENEARELSSDEVEKWHS</sequence>
<dbReference type="PANTHER" id="PTHR33505">
    <property type="entry name" value="ZGC:162634"/>
    <property type="match status" value="1"/>
</dbReference>
<comment type="similarity">
    <text evidence="1">Belongs to the UPF0434 family.</text>
</comment>
<dbReference type="SUPFAM" id="SSF158997">
    <property type="entry name" value="Trm112p-like"/>
    <property type="match status" value="1"/>
</dbReference>
<gene>
    <name evidence="2" type="ORF">BET10_11315</name>
</gene>
<dbReference type="Pfam" id="PF03966">
    <property type="entry name" value="Trm112p"/>
    <property type="match status" value="1"/>
</dbReference>
<dbReference type="Gene3D" id="2.20.25.10">
    <property type="match status" value="1"/>
</dbReference>
<evidence type="ECO:0000313" key="3">
    <source>
        <dbReference type="Proteomes" id="UP000179786"/>
    </source>
</evidence>
<evidence type="ECO:0000313" key="2">
    <source>
        <dbReference type="EMBL" id="OHU91400.1"/>
    </source>
</evidence>
<dbReference type="OrthoDB" id="9812205at2"/>
<dbReference type="PANTHER" id="PTHR33505:SF4">
    <property type="entry name" value="PROTEIN PREY, MITOCHONDRIAL"/>
    <property type="match status" value="1"/>
</dbReference>
<keyword evidence="3" id="KW-1185">Reference proteome</keyword>
<accession>A0A1S1MS11</accession>
<protein>
    <recommendedName>
        <fullName evidence="1">UPF0434 protein BET10_11315</fullName>
    </recommendedName>
</protein>
<dbReference type="InterPro" id="IPR005651">
    <property type="entry name" value="Trm112-like"/>
</dbReference>
<dbReference type="Proteomes" id="UP000179786">
    <property type="component" value="Unassembled WGS sequence"/>
</dbReference>
<dbReference type="EMBL" id="MKJU01000025">
    <property type="protein sequence ID" value="OHU91400.1"/>
    <property type="molecule type" value="Genomic_DNA"/>
</dbReference>